<keyword evidence="1" id="KW-0812">Transmembrane</keyword>
<proteinExistence type="predicted"/>
<sequence length="57" mass="6840">MMLYISWSDGSLEENRSRNWILCFLLIVLASSLSLHLNQRKWAFVSGNEYMYDMRLH</sequence>
<keyword evidence="1" id="KW-0472">Membrane</keyword>
<gene>
    <name evidence="2" type="ORF">PRUPE_3G009600</name>
</gene>
<dbReference type="AlphaFoldDB" id="A0A251PT88"/>
<organism evidence="2 3">
    <name type="scientific">Prunus persica</name>
    <name type="common">Peach</name>
    <name type="synonym">Amygdalus persica</name>
    <dbReference type="NCBI Taxonomy" id="3760"/>
    <lineage>
        <taxon>Eukaryota</taxon>
        <taxon>Viridiplantae</taxon>
        <taxon>Streptophyta</taxon>
        <taxon>Embryophyta</taxon>
        <taxon>Tracheophyta</taxon>
        <taxon>Spermatophyta</taxon>
        <taxon>Magnoliopsida</taxon>
        <taxon>eudicotyledons</taxon>
        <taxon>Gunneridae</taxon>
        <taxon>Pentapetalae</taxon>
        <taxon>rosids</taxon>
        <taxon>fabids</taxon>
        <taxon>Rosales</taxon>
        <taxon>Rosaceae</taxon>
        <taxon>Amygdaloideae</taxon>
        <taxon>Amygdaleae</taxon>
        <taxon>Prunus</taxon>
    </lineage>
</organism>
<evidence type="ECO:0000313" key="3">
    <source>
        <dbReference type="Proteomes" id="UP000006882"/>
    </source>
</evidence>
<protein>
    <submittedName>
        <fullName evidence="2">Uncharacterized protein</fullName>
    </submittedName>
</protein>
<keyword evidence="3" id="KW-1185">Reference proteome</keyword>
<name>A0A251PT88_PRUPE</name>
<accession>A0A251PT88</accession>
<reference evidence="2 3" key="1">
    <citation type="journal article" date="2013" name="Nat. Genet.">
        <title>The high-quality draft genome of peach (Prunus persica) identifies unique patterns of genetic diversity, domestication and genome evolution.</title>
        <authorList>
            <consortium name="International Peach Genome Initiative"/>
            <person name="Verde I."/>
            <person name="Abbott A.G."/>
            <person name="Scalabrin S."/>
            <person name="Jung S."/>
            <person name="Shu S."/>
            <person name="Marroni F."/>
            <person name="Zhebentyayeva T."/>
            <person name="Dettori M.T."/>
            <person name="Grimwood J."/>
            <person name="Cattonaro F."/>
            <person name="Zuccolo A."/>
            <person name="Rossini L."/>
            <person name="Jenkins J."/>
            <person name="Vendramin E."/>
            <person name="Meisel L.A."/>
            <person name="Decroocq V."/>
            <person name="Sosinski B."/>
            <person name="Prochnik S."/>
            <person name="Mitros T."/>
            <person name="Policriti A."/>
            <person name="Cipriani G."/>
            <person name="Dondini L."/>
            <person name="Ficklin S."/>
            <person name="Goodstein D.M."/>
            <person name="Xuan P."/>
            <person name="Del Fabbro C."/>
            <person name="Aramini V."/>
            <person name="Copetti D."/>
            <person name="Gonzalez S."/>
            <person name="Horner D.S."/>
            <person name="Falchi R."/>
            <person name="Lucas S."/>
            <person name="Mica E."/>
            <person name="Maldonado J."/>
            <person name="Lazzari B."/>
            <person name="Bielenberg D."/>
            <person name="Pirona R."/>
            <person name="Miculan M."/>
            <person name="Barakat A."/>
            <person name="Testolin R."/>
            <person name="Stella A."/>
            <person name="Tartarini S."/>
            <person name="Tonutti P."/>
            <person name="Arus P."/>
            <person name="Orellana A."/>
            <person name="Wells C."/>
            <person name="Main D."/>
            <person name="Vizzotto G."/>
            <person name="Silva H."/>
            <person name="Salamini F."/>
            <person name="Schmutz J."/>
            <person name="Morgante M."/>
            <person name="Rokhsar D.S."/>
        </authorList>
    </citation>
    <scope>NUCLEOTIDE SEQUENCE [LARGE SCALE GENOMIC DNA]</scope>
    <source>
        <strain evidence="3">cv. Nemared</strain>
    </source>
</reference>
<dbReference type="Proteomes" id="UP000006882">
    <property type="component" value="Chromosome G3"/>
</dbReference>
<dbReference type="Gramene" id="ONI14801">
    <property type="protein sequence ID" value="ONI14801"/>
    <property type="gene ID" value="PRUPE_3G009600"/>
</dbReference>
<evidence type="ECO:0000313" key="2">
    <source>
        <dbReference type="EMBL" id="ONI14801.1"/>
    </source>
</evidence>
<dbReference type="EMBL" id="CM007653">
    <property type="protein sequence ID" value="ONI14801.1"/>
    <property type="molecule type" value="Genomic_DNA"/>
</dbReference>
<feature type="transmembrane region" description="Helical" evidence="1">
    <location>
        <begin position="20"/>
        <end position="37"/>
    </location>
</feature>
<keyword evidence="1" id="KW-1133">Transmembrane helix</keyword>
<evidence type="ECO:0000256" key="1">
    <source>
        <dbReference type="SAM" id="Phobius"/>
    </source>
</evidence>